<dbReference type="EMBL" id="PTRA01000004">
    <property type="protein sequence ID" value="PQA55479.1"/>
    <property type="molecule type" value="Genomic_DNA"/>
</dbReference>
<evidence type="ECO:0008006" key="4">
    <source>
        <dbReference type="Google" id="ProtNLM"/>
    </source>
</evidence>
<keyword evidence="3" id="KW-1185">Reference proteome</keyword>
<dbReference type="Proteomes" id="UP000239590">
    <property type="component" value="Unassembled WGS sequence"/>
</dbReference>
<evidence type="ECO:0000256" key="1">
    <source>
        <dbReference type="SAM" id="SignalP"/>
    </source>
</evidence>
<name>A0A2S7IHL1_9BACT</name>
<evidence type="ECO:0000313" key="2">
    <source>
        <dbReference type="EMBL" id="PQA55479.1"/>
    </source>
</evidence>
<dbReference type="RefSeq" id="WP_104714948.1">
    <property type="nucleotide sequence ID" value="NZ_PTRA01000004.1"/>
</dbReference>
<reference evidence="3" key="1">
    <citation type="submission" date="2018-02" db="EMBL/GenBank/DDBJ databases">
        <title>Genome sequencing of Solimonas sp. HR-BB.</title>
        <authorList>
            <person name="Lee Y."/>
            <person name="Jeon C.O."/>
        </authorList>
    </citation>
    <scope>NUCLEOTIDE SEQUENCE [LARGE SCALE GENOMIC DNA]</scope>
    <source>
        <strain evidence="3">HR-U</strain>
    </source>
</reference>
<sequence length="251" mass="28073">MNTFLLKSLLTGLFLVGCLSLSLAQPVVSNIRTDYTADRMKITYDVQKLTEQDSVYLQIASRTKGLLKIRTVTGDVGRNLSSGTNKVIYWDFALDGFTMGDEAIQPIVGVKEAPRKQTIGRGPLSALASIAVPGLGNMLVHRKVGYRPLITVAYGGLLVYGFLERQKANEQYDRYMSEPYERDATPYYDAANQHRKRYMNAFRGAGLILAADVIYSVIKGVQNDRLRRTASQRITVQYFGNTPILAYHLTF</sequence>
<protein>
    <recommendedName>
        <fullName evidence="4">DUF5683 domain-containing protein</fullName>
    </recommendedName>
</protein>
<proteinExistence type="predicted"/>
<keyword evidence="1" id="KW-0732">Signal</keyword>
<dbReference type="PROSITE" id="PS51257">
    <property type="entry name" value="PROKAR_LIPOPROTEIN"/>
    <property type="match status" value="1"/>
</dbReference>
<accession>A0A2S7IHL1</accession>
<dbReference type="AlphaFoldDB" id="A0A2S7IHL1"/>
<feature type="signal peptide" evidence="1">
    <location>
        <begin position="1"/>
        <end position="24"/>
    </location>
</feature>
<gene>
    <name evidence="2" type="ORF">C5O19_18835</name>
</gene>
<dbReference type="OrthoDB" id="979312at2"/>
<organism evidence="2 3">
    <name type="scientific">Siphonobacter curvatus</name>
    <dbReference type="NCBI Taxonomy" id="2094562"/>
    <lineage>
        <taxon>Bacteria</taxon>
        <taxon>Pseudomonadati</taxon>
        <taxon>Bacteroidota</taxon>
        <taxon>Cytophagia</taxon>
        <taxon>Cytophagales</taxon>
        <taxon>Cytophagaceae</taxon>
        <taxon>Siphonobacter</taxon>
    </lineage>
</organism>
<comment type="caution">
    <text evidence="2">The sequence shown here is derived from an EMBL/GenBank/DDBJ whole genome shotgun (WGS) entry which is preliminary data.</text>
</comment>
<feature type="chain" id="PRO_5015673344" description="DUF5683 domain-containing protein" evidence="1">
    <location>
        <begin position="25"/>
        <end position="251"/>
    </location>
</feature>
<evidence type="ECO:0000313" key="3">
    <source>
        <dbReference type="Proteomes" id="UP000239590"/>
    </source>
</evidence>